<evidence type="ECO:0000256" key="5">
    <source>
        <dbReference type="ARBA" id="ARBA00022989"/>
    </source>
</evidence>
<evidence type="ECO:0000256" key="2">
    <source>
        <dbReference type="ARBA" id="ARBA00005179"/>
    </source>
</evidence>
<evidence type="ECO:0000256" key="7">
    <source>
        <dbReference type="SAM" id="MobiDB-lite"/>
    </source>
</evidence>
<keyword evidence="4 8" id="KW-0812">Transmembrane</keyword>
<evidence type="ECO:0000313" key="10">
    <source>
        <dbReference type="EMBL" id="KAH0600770.1"/>
    </source>
</evidence>
<keyword evidence="11" id="KW-1185">Reference proteome</keyword>
<feature type="transmembrane region" description="Helical" evidence="8">
    <location>
        <begin position="424"/>
        <end position="445"/>
    </location>
</feature>
<feature type="transmembrane region" description="Helical" evidence="8">
    <location>
        <begin position="378"/>
        <end position="398"/>
    </location>
</feature>
<sequence length="458" mass="51244">MAKTIWDYIREACEQCNISIPSDGLPFTNNQDVKSSIIDAEARNRILLFPGAFNPAHEGHLQLLQSVLNDMKKHLDIRGVVIFPHDDEQIRDKTREEPADLGLDKSKRSALWRNAAGFPADNAWIFTESRSALTRFQKQLQGNLRKENVNLTFLLLVGSDWISTRAVYDPGQWNCSETITSDVSRPVDFRSHGGRRQSMVDIDSQPTDSAILSGALPACMFSRYAVSKLYEYPSKDIRDFLSISTAFHGHCDRQPRQQSSSRQDTMGSSDIPPPTAPGWLIPASSALLSAGVVFWLICYVLMTKRSLSTRDTPIPLLALGINLSWEIVYAFYVTEEWLEFAGFVMWLALDMPVLYTTLRYGRRSNAASPLVARHVPLLLGLVFAFGLVTNSLFASWWLKEPHRGSGLKSGKIWKGLEARDTTELAWWSAGVAQMIMSVGALGMLLQRGHSGGQSYAIW</sequence>
<feature type="region of interest" description="Disordered" evidence="7">
    <location>
        <begin position="251"/>
        <end position="270"/>
    </location>
</feature>
<evidence type="ECO:0000256" key="1">
    <source>
        <dbReference type="ARBA" id="ARBA00004141"/>
    </source>
</evidence>
<dbReference type="Pfam" id="PF01467">
    <property type="entry name" value="CTP_transf_like"/>
    <property type="match status" value="1"/>
</dbReference>
<keyword evidence="6 8" id="KW-0472">Membrane</keyword>
<dbReference type="PANTHER" id="PTHR42038">
    <property type="match status" value="1"/>
</dbReference>
<dbReference type="InterPro" id="IPR004821">
    <property type="entry name" value="Cyt_trans-like"/>
</dbReference>
<keyword evidence="5 8" id="KW-1133">Transmembrane helix</keyword>
<feature type="transmembrane region" description="Helical" evidence="8">
    <location>
        <begin position="340"/>
        <end position="358"/>
    </location>
</feature>
<accession>A0A9P8MI60</accession>
<dbReference type="GO" id="GO:0016020">
    <property type="term" value="C:membrane"/>
    <property type="evidence" value="ECO:0007669"/>
    <property type="project" value="UniProtKB-SubCell"/>
</dbReference>
<organism evidence="10 11">
    <name type="scientific">Metarhizium humberi</name>
    <dbReference type="NCBI Taxonomy" id="2596975"/>
    <lineage>
        <taxon>Eukaryota</taxon>
        <taxon>Fungi</taxon>
        <taxon>Dikarya</taxon>
        <taxon>Ascomycota</taxon>
        <taxon>Pezizomycotina</taxon>
        <taxon>Sordariomycetes</taxon>
        <taxon>Hypocreomycetidae</taxon>
        <taxon>Hypocreales</taxon>
        <taxon>Clavicipitaceae</taxon>
        <taxon>Metarhizium</taxon>
    </lineage>
</organism>
<dbReference type="Gene3D" id="3.40.50.620">
    <property type="entry name" value="HUPs"/>
    <property type="match status" value="1"/>
</dbReference>
<dbReference type="GO" id="GO:0016829">
    <property type="term" value="F:lyase activity"/>
    <property type="evidence" value="ECO:0007669"/>
    <property type="project" value="InterPro"/>
</dbReference>
<dbReference type="Pfam" id="PF25129">
    <property type="entry name" value="Pyr4-TMTC"/>
    <property type="match status" value="1"/>
</dbReference>
<reference evidence="10 11" key="1">
    <citation type="submission" date="2020-07" db="EMBL/GenBank/DDBJ databases">
        <title>Metarhizium humberi genome.</title>
        <authorList>
            <person name="Lysoe E."/>
        </authorList>
    </citation>
    <scope>NUCLEOTIDE SEQUENCE [LARGE SCALE GENOMIC DNA]</scope>
    <source>
        <strain evidence="10 11">ESALQ1638</strain>
    </source>
</reference>
<feature type="transmembrane region" description="Helical" evidence="8">
    <location>
        <begin position="314"/>
        <end position="334"/>
    </location>
</feature>
<dbReference type="AlphaFoldDB" id="A0A9P8MI60"/>
<feature type="transmembrane region" description="Helical" evidence="8">
    <location>
        <begin position="279"/>
        <end position="302"/>
    </location>
</feature>
<dbReference type="InterPro" id="IPR014729">
    <property type="entry name" value="Rossmann-like_a/b/a_fold"/>
</dbReference>
<gene>
    <name evidence="10" type="ORF">MHUMG1_01769</name>
</gene>
<dbReference type="InterPro" id="IPR039020">
    <property type="entry name" value="PaxB-like"/>
</dbReference>
<evidence type="ECO:0000256" key="8">
    <source>
        <dbReference type="SAM" id="Phobius"/>
    </source>
</evidence>
<dbReference type="PANTHER" id="PTHR42038:SF2">
    <property type="entry name" value="TERPENE CYCLASE AUSL"/>
    <property type="match status" value="1"/>
</dbReference>
<feature type="domain" description="Cytidyltransferase-like" evidence="9">
    <location>
        <begin position="48"/>
        <end position="163"/>
    </location>
</feature>
<proteinExistence type="inferred from homology"/>
<comment type="pathway">
    <text evidence="2">Secondary metabolite biosynthesis.</text>
</comment>
<evidence type="ECO:0000256" key="4">
    <source>
        <dbReference type="ARBA" id="ARBA00022692"/>
    </source>
</evidence>
<comment type="subcellular location">
    <subcellularLocation>
        <location evidence="1">Membrane</location>
        <topology evidence="1">Multi-pass membrane protein</topology>
    </subcellularLocation>
</comment>
<dbReference type="EMBL" id="JACEFI010000002">
    <property type="protein sequence ID" value="KAH0600770.1"/>
    <property type="molecule type" value="Genomic_DNA"/>
</dbReference>
<evidence type="ECO:0000313" key="11">
    <source>
        <dbReference type="Proteomes" id="UP000764110"/>
    </source>
</evidence>
<protein>
    <recommendedName>
        <fullName evidence="9">Cytidyltransferase-like domain-containing protein</fullName>
    </recommendedName>
</protein>
<dbReference type="SUPFAM" id="SSF52374">
    <property type="entry name" value="Nucleotidylyl transferase"/>
    <property type="match status" value="1"/>
</dbReference>
<dbReference type="Proteomes" id="UP000764110">
    <property type="component" value="Unassembled WGS sequence"/>
</dbReference>
<comment type="caution">
    <text evidence="10">The sequence shown here is derived from an EMBL/GenBank/DDBJ whole genome shotgun (WGS) entry which is preliminary data.</text>
</comment>
<evidence type="ECO:0000256" key="3">
    <source>
        <dbReference type="ARBA" id="ARBA00006757"/>
    </source>
</evidence>
<comment type="similarity">
    <text evidence="3">Belongs to the paxB family.</text>
</comment>
<evidence type="ECO:0000256" key="6">
    <source>
        <dbReference type="ARBA" id="ARBA00023136"/>
    </source>
</evidence>
<evidence type="ECO:0000259" key="9">
    <source>
        <dbReference type="Pfam" id="PF01467"/>
    </source>
</evidence>
<name>A0A9P8MI60_9HYPO</name>